<name>A0A0D2N6Y1_HYPSF</name>
<protein>
    <submittedName>
        <fullName evidence="2">Uncharacterized protein</fullName>
    </submittedName>
</protein>
<evidence type="ECO:0000256" key="1">
    <source>
        <dbReference type="SAM" id="MobiDB-lite"/>
    </source>
</evidence>
<evidence type="ECO:0000313" key="2">
    <source>
        <dbReference type="EMBL" id="KJA14869.1"/>
    </source>
</evidence>
<accession>A0A0D2N6Y1</accession>
<proteinExistence type="predicted"/>
<feature type="non-terminal residue" evidence="2">
    <location>
        <position position="1"/>
    </location>
</feature>
<dbReference type="EMBL" id="KN817662">
    <property type="protein sequence ID" value="KJA14869.1"/>
    <property type="molecule type" value="Genomic_DNA"/>
</dbReference>
<feature type="compositionally biased region" description="Pro residues" evidence="1">
    <location>
        <begin position="84"/>
        <end position="94"/>
    </location>
</feature>
<organism evidence="2 3">
    <name type="scientific">Hypholoma sublateritium (strain FD-334 SS-4)</name>
    <dbReference type="NCBI Taxonomy" id="945553"/>
    <lineage>
        <taxon>Eukaryota</taxon>
        <taxon>Fungi</taxon>
        <taxon>Dikarya</taxon>
        <taxon>Basidiomycota</taxon>
        <taxon>Agaricomycotina</taxon>
        <taxon>Agaricomycetes</taxon>
        <taxon>Agaricomycetidae</taxon>
        <taxon>Agaricales</taxon>
        <taxon>Agaricineae</taxon>
        <taxon>Strophariaceae</taxon>
        <taxon>Hypholoma</taxon>
    </lineage>
</organism>
<keyword evidence="3" id="KW-1185">Reference proteome</keyword>
<sequence>WYLPERTDSSHQKRLLRAGDSDILLQPTFWVSEERFAELQAQVYSTSSASASRRREAAKPTSSKPNKTSSTAIAARPGRIMSSRPPPKAPLPRRNPPRVSHRESSARPSKKRAVEADSESETDRDYVDHPDSSMCSAPTDRVLVADSDVEMKTAAPSKKKKALAAPPTTP</sequence>
<dbReference type="Proteomes" id="UP000054270">
    <property type="component" value="Unassembled WGS sequence"/>
</dbReference>
<feature type="compositionally biased region" description="Basic and acidic residues" evidence="1">
    <location>
        <begin position="121"/>
        <end position="131"/>
    </location>
</feature>
<feature type="region of interest" description="Disordered" evidence="1">
    <location>
        <begin position="43"/>
        <end position="170"/>
    </location>
</feature>
<dbReference type="AlphaFoldDB" id="A0A0D2N6Y1"/>
<feature type="compositionally biased region" description="Low complexity" evidence="1">
    <location>
        <begin position="59"/>
        <end position="71"/>
    </location>
</feature>
<gene>
    <name evidence="2" type="ORF">HYPSUDRAFT_208330</name>
</gene>
<reference evidence="3" key="1">
    <citation type="submission" date="2014-04" db="EMBL/GenBank/DDBJ databases">
        <title>Evolutionary Origins and Diversification of the Mycorrhizal Mutualists.</title>
        <authorList>
            <consortium name="DOE Joint Genome Institute"/>
            <consortium name="Mycorrhizal Genomics Consortium"/>
            <person name="Kohler A."/>
            <person name="Kuo A."/>
            <person name="Nagy L.G."/>
            <person name="Floudas D."/>
            <person name="Copeland A."/>
            <person name="Barry K.W."/>
            <person name="Cichocki N."/>
            <person name="Veneault-Fourrey C."/>
            <person name="LaButti K."/>
            <person name="Lindquist E.A."/>
            <person name="Lipzen A."/>
            <person name="Lundell T."/>
            <person name="Morin E."/>
            <person name="Murat C."/>
            <person name="Riley R."/>
            <person name="Ohm R."/>
            <person name="Sun H."/>
            <person name="Tunlid A."/>
            <person name="Henrissat B."/>
            <person name="Grigoriev I.V."/>
            <person name="Hibbett D.S."/>
            <person name="Martin F."/>
        </authorList>
    </citation>
    <scope>NUCLEOTIDE SEQUENCE [LARGE SCALE GENOMIC DNA]</scope>
    <source>
        <strain evidence="3">FD-334 SS-4</strain>
    </source>
</reference>
<evidence type="ECO:0000313" key="3">
    <source>
        <dbReference type="Proteomes" id="UP000054270"/>
    </source>
</evidence>